<gene>
    <name evidence="2" type="ORF">GF068_17310</name>
</gene>
<evidence type="ECO:0000259" key="1">
    <source>
        <dbReference type="Pfam" id="PF21340"/>
    </source>
</evidence>
<name>A0A6N7PTS2_9BACT</name>
<dbReference type="RefSeq" id="WP_153820465.1">
    <property type="nucleotide sequence ID" value="NZ_WJIE01000004.1"/>
</dbReference>
<dbReference type="EMBL" id="WJIE01000004">
    <property type="protein sequence ID" value="MRG93655.1"/>
    <property type="molecule type" value="Genomic_DNA"/>
</dbReference>
<sequence length="286" mass="30156">MHTHGGSTAILLAIALGAAACTPSEREFPALCDGAILCDDFESFAAGDAPGGKWRIVEVGGSVVVASEKAHSGSRAVKVTTAPSTMEDAFRAVALAFDDASVLPPEGNVLYGRAMLFIESVPTFSGSIALVSGKGRVPGQTYSSIYRYGFDQPVYDEATGTFLGDNLAAFYDTPEYYDDPPAAPWTSCWAHAQTSLVPVGRWACFEWKFDGPNDAMQLTVDGLVVPGLSVQGTGDGCSNPEAPAAPWTAPSFSEVYLGWEAYLPDEARAVWIDDVVLAAQPIGCPE</sequence>
<comment type="caution">
    <text evidence="2">The sequence shown here is derived from an EMBL/GenBank/DDBJ whole genome shotgun (WGS) entry which is preliminary data.</text>
</comment>
<dbReference type="Proteomes" id="UP000440224">
    <property type="component" value="Unassembled WGS sequence"/>
</dbReference>
<evidence type="ECO:0000313" key="2">
    <source>
        <dbReference type="EMBL" id="MRG93655.1"/>
    </source>
</evidence>
<organism evidence="2 3">
    <name type="scientific">Polyangium spumosum</name>
    <dbReference type="NCBI Taxonomy" id="889282"/>
    <lineage>
        <taxon>Bacteria</taxon>
        <taxon>Pseudomonadati</taxon>
        <taxon>Myxococcota</taxon>
        <taxon>Polyangia</taxon>
        <taxon>Polyangiales</taxon>
        <taxon>Polyangiaceae</taxon>
        <taxon>Polyangium</taxon>
    </lineage>
</organism>
<feature type="domain" description="Cip1-like core" evidence="1">
    <location>
        <begin position="184"/>
        <end position="278"/>
    </location>
</feature>
<protein>
    <recommendedName>
        <fullName evidence="1">Cip1-like core domain-containing protein</fullName>
    </recommendedName>
</protein>
<reference evidence="2 3" key="1">
    <citation type="submission" date="2019-10" db="EMBL/GenBank/DDBJ databases">
        <title>A soil myxobacterium in the family Polyangiaceae.</title>
        <authorList>
            <person name="Li Y."/>
            <person name="Wang J."/>
        </authorList>
    </citation>
    <scope>NUCLEOTIDE SEQUENCE [LARGE SCALE GENOMIC DNA]</scope>
    <source>
        <strain evidence="2 3">DSM 14734</strain>
    </source>
</reference>
<dbReference type="OrthoDB" id="1164393at2"/>
<dbReference type="Pfam" id="PF21340">
    <property type="entry name" value="Polysacc_lyase-like"/>
    <property type="match status" value="1"/>
</dbReference>
<proteinExistence type="predicted"/>
<accession>A0A6N7PTS2</accession>
<evidence type="ECO:0000313" key="3">
    <source>
        <dbReference type="Proteomes" id="UP000440224"/>
    </source>
</evidence>
<dbReference type="InterPro" id="IPR048955">
    <property type="entry name" value="Cip1-like_core"/>
</dbReference>
<dbReference type="AlphaFoldDB" id="A0A6N7PTS2"/>
<dbReference type="Gene3D" id="2.60.120.200">
    <property type="match status" value="1"/>
</dbReference>
<keyword evidence="3" id="KW-1185">Reference proteome</keyword>